<sequence length="368" mass="38208">MAVPYTFGTATAAIPLSQLDSNFATAITLGNTAVYLGNTTTSIGNLTLTNVTISSGEVTTGNVSVSGNVTLTGGTANGVAYLNTSKVLTTGSALVFDGTNLGVGVTPSNALSTTKALEIGQSGALYGKTSTNEAGLVNNYYQNSGGSVLYKNTGYANSYIMSSGHLWYTAPSGTAGAAVTLTQAMTLDASGTLLVGTTNTSQVAGVGFKLKYNATAPAYCVVGSDSTSANSGFIMYSTGAGAYRFYVDYAGTIFATSTSISAISDKTLKTNVRDLETGLTEVLALQPRRFDWINGDATNVAGFVAQEVEQVLPELVTDYRYNVDEEGNDIIKKSLKMGDILPTLVKAIQEQQALITTLTDRITALEAK</sequence>
<accession>A0A6J7XPK0</accession>
<comment type="subcellular location">
    <subcellularLocation>
        <location evidence="1">Virion</location>
    </subcellularLocation>
</comment>
<dbReference type="InterPro" id="IPR030392">
    <property type="entry name" value="S74_ICA"/>
</dbReference>
<organism evidence="4">
    <name type="scientific">uncultured Caudovirales phage</name>
    <dbReference type="NCBI Taxonomy" id="2100421"/>
    <lineage>
        <taxon>Viruses</taxon>
        <taxon>Duplodnaviria</taxon>
        <taxon>Heunggongvirae</taxon>
        <taxon>Uroviricota</taxon>
        <taxon>Caudoviricetes</taxon>
        <taxon>Peduoviridae</taxon>
        <taxon>Maltschvirus</taxon>
        <taxon>Maltschvirus maltsch</taxon>
    </lineage>
</organism>
<evidence type="ECO:0000256" key="1">
    <source>
        <dbReference type="ARBA" id="ARBA00004328"/>
    </source>
</evidence>
<gene>
    <name evidence="4" type="ORF">UFOVP1562_23</name>
</gene>
<name>A0A6J7XPK0_9CAUD</name>
<keyword evidence="2" id="KW-0946">Virion</keyword>
<reference evidence="4" key="1">
    <citation type="submission" date="2020-05" db="EMBL/GenBank/DDBJ databases">
        <authorList>
            <person name="Chiriac C."/>
            <person name="Salcher M."/>
            <person name="Ghai R."/>
            <person name="Kavagutti S V."/>
        </authorList>
    </citation>
    <scope>NUCLEOTIDE SEQUENCE</scope>
</reference>
<evidence type="ECO:0000256" key="2">
    <source>
        <dbReference type="ARBA" id="ARBA00022732"/>
    </source>
</evidence>
<dbReference type="PROSITE" id="PS51688">
    <property type="entry name" value="ICA"/>
    <property type="match status" value="1"/>
</dbReference>
<protein>
    <submittedName>
        <fullName evidence="4">Intramolecular chaperone auto-processing domain containing protein</fullName>
    </submittedName>
</protein>
<dbReference type="Pfam" id="PF13884">
    <property type="entry name" value="Peptidase_S74"/>
    <property type="match status" value="1"/>
</dbReference>
<dbReference type="EMBL" id="LR798411">
    <property type="protein sequence ID" value="CAB5229907.1"/>
    <property type="molecule type" value="Genomic_DNA"/>
</dbReference>
<evidence type="ECO:0000259" key="3">
    <source>
        <dbReference type="PROSITE" id="PS51688"/>
    </source>
</evidence>
<feature type="domain" description="Peptidase S74" evidence="3">
    <location>
        <begin position="264"/>
        <end position="362"/>
    </location>
</feature>
<keyword evidence="2" id="KW-1227">Viral tail protein</keyword>
<evidence type="ECO:0000313" key="4">
    <source>
        <dbReference type="EMBL" id="CAB5229907.1"/>
    </source>
</evidence>
<dbReference type="GO" id="GO:0098015">
    <property type="term" value="C:virus tail"/>
    <property type="evidence" value="ECO:0007669"/>
    <property type="project" value="UniProtKB-KW"/>
</dbReference>
<proteinExistence type="predicted"/>